<organism evidence="3 4">
    <name type="scientific">Candidatus Shapirobacteria bacterium CG03_land_8_20_14_0_80_39_12</name>
    <dbReference type="NCBI Taxonomy" id="1974879"/>
    <lineage>
        <taxon>Bacteria</taxon>
        <taxon>Candidatus Shapironibacteriota</taxon>
    </lineage>
</organism>
<dbReference type="PANTHER" id="PTHR37938:SF1">
    <property type="entry name" value="BLL0215 PROTEIN"/>
    <property type="match status" value="1"/>
</dbReference>
<evidence type="ECO:0000313" key="4">
    <source>
        <dbReference type="Proteomes" id="UP000229631"/>
    </source>
</evidence>
<evidence type="ECO:0000313" key="3">
    <source>
        <dbReference type="EMBL" id="PIV01723.1"/>
    </source>
</evidence>
<accession>A0A2M7BF61</accession>
<evidence type="ECO:0000256" key="1">
    <source>
        <dbReference type="SAM" id="MobiDB-lite"/>
    </source>
</evidence>
<sequence>MPDLYSAKLNNPPSPPVSPPMEIKNETERDFLPPSRGGSLSSLILRPRSEIHFDTQEPEEKILMIVRAHWLTNFPWVIIAIILFLAPMTLSFFPLLSSFPANFRSMFVIVWYLVVLMYVFERFLSWFFNMAIITDERVVDIDFINLTTKKVSDADLDKIQDVSFTNAGAIGTIFNFGDVLVQTASEITEFNFENVPNPALVATVLQRLRTEEKIEAIEGRVR</sequence>
<dbReference type="EMBL" id="PEVC01000014">
    <property type="protein sequence ID" value="PIV01723.1"/>
    <property type="molecule type" value="Genomic_DNA"/>
</dbReference>
<reference evidence="4" key="1">
    <citation type="submission" date="2017-09" db="EMBL/GenBank/DDBJ databases">
        <title>Depth-based differentiation of microbial function through sediment-hosted aquifers and enrichment of novel symbionts in the deep terrestrial subsurface.</title>
        <authorList>
            <person name="Probst A.J."/>
            <person name="Ladd B."/>
            <person name="Jarett J.K."/>
            <person name="Geller-Mcgrath D.E."/>
            <person name="Sieber C.M.K."/>
            <person name="Emerson J.B."/>
            <person name="Anantharaman K."/>
            <person name="Thomas B.C."/>
            <person name="Malmstrom R."/>
            <person name="Stieglmeier M."/>
            <person name="Klingl A."/>
            <person name="Woyke T."/>
            <person name="Ryan C.M."/>
            <person name="Banfield J.F."/>
        </authorList>
    </citation>
    <scope>NUCLEOTIDE SEQUENCE [LARGE SCALE GENOMIC DNA]</scope>
</reference>
<gene>
    <name evidence="3" type="ORF">COS54_00515</name>
</gene>
<evidence type="ECO:0000256" key="2">
    <source>
        <dbReference type="SAM" id="Phobius"/>
    </source>
</evidence>
<keyword evidence="2" id="KW-0812">Transmembrane</keyword>
<dbReference type="PANTHER" id="PTHR37938">
    <property type="entry name" value="BLL0215 PROTEIN"/>
    <property type="match status" value="1"/>
</dbReference>
<feature type="transmembrane region" description="Helical" evidence="2">
    <location>
        <begin position="101"/>
        <end position="120"/>
    </location>
</feature>
<comment type="caution">
    <text evidence="3">The sequence shown here is derived from an EMBL/GenBank/DDBJ whole genome shotgun (WGS) entry which is preliminary data.</text>
</comment>
<dbReference type="Proteomes" id="UP000229631">
    <property type="component" value="Unassembled WGS sequence"/>
</dbReference>
<protein>
    <submittedName>
        <fullName evidence="3">Uncharacterized protein</fullName>
    </submittedName>
</protein>
<name>A0A2M7BF61_9BACT</name>
<dbReference type="AlphaFoldDB" id="A0A2M7BF61"/>
<feature type="region of interest" description="Disordered" evidence="1">
    <location>
        <begin position="1"/>
        <end position="23"/>
    </location>
</feature>
<proteinExistence type="predicted"/>
<keyword evidence="2" id="KW-1133">Transmembrane helix</keyword>
<keyword evidence="2" id="KW-0472">Membrane</keyword>
<feature type="transmembrane region" description="Helical" evidence="2">
    <location>
        <begin position="74"/>
        <end position="95"/>
    </location>
</feature>